<reference evidence="2 3" key="1">
    <citation type="submission" date="2019-08" db="EMBL/GenBank/DDBJ databases">
        <title>The genome of the soybean aphid Biotype 1, its phylome, world population structure and adaptation to the North American continent.</title>
        <authorList>
            <person name="Giordano R."/>
            <person name="Donthu R.K."/>
            <person name="Hernandez A.G."/>
            <person name="Wright C.L."/>
            <person name="Zimin A.V."/>
        </authorList>
    </citation>
    <scope>NUCLEOTIDE SEQUENCE [LARGE SCALE GENOMIC DNA]</scope>
    <source>
        <tissue evidence="2">Whole aphids</tissue>
    </source>
</reference>
<keyword evidence="3" id="KW-1185">Reference proteome</keyword>
<dbReference type="AlphaFoldDB" id="A0A6G0TUU9"/>
<keyword evidence="1" id="KW-0732">Signal</keyword>
<evidence type="ECO:0000313" key="2">
    <source>
        <dbReference type="EMBL" id="KAE9539518.1"/>
    </source>
</evidence>
<dbReference type="OrthoDB" id="6777438at2759"/>
<feature type="chain" id="PRO_5026047316" evidence="1">
    <location>
        <begin position="25"/>
        <end position="298"/>
    </location>
</feature>
<accession>A0A6G0TUU9</accession>
<evidence type="ECO:0000313" key="3">
    <source>
        <dbReference type="Proteomes" id="UP000475862"/>
    </source>
</evidence>
<evidence type="ECO:0000256" key="1">
    <source>
        <dbReference type="SAM" id="SignalP"/>
    </source>
</evidence>
<sequence>MCSSSSWQALVTIVLACSAVCAFASDVSMYVHLFTTSTAAAGGVSIKFNSPSPSLVSMWGLPQNSKNVTCFVAFSEGCSKVFKISSGPGNHHIFVFHVYFSECSKCSEELLKENLRNILIIINLSFRIFHQIFTRPLNEINRLHIQESCCKSLKILGFIKRISSEFKLHQSLEILFCSLVRPILEYGSVIWDPHLSIDSLMIEWVQGKFLSFVAFSLKIPCPPHDYEPVHIALSLSSLTDRRRNANITFLKKLLSDVIDCPTLLSQTLSIVNFTVIFETILLNVCNVIKNLNSKINTY</sequence>
<dbReference type="EMBL" id="VYZN01000014">
    <property type="protein sequence ID" value="KAE9539518.1"/>
    <property type="molecule type" value="Genomic_DNA"/>
</dbReference>
<gene>
    <name evidence="2" type="ORF">AGLY_004770</name>
</gene>
<comment type="caution">
    <text evidence="2">The sequence shown here is derived from an EMBL/GenBank/DDBJ whole genome shotgun (WGS) entry which is preliminary data.</text>
</comment>
<organism evidence="2 3">
    <name type="scientific">Aphis glycines</name>
    <name type="common">Soybean aphid</name>
    <dbReference type="NCBI Taxonomy" id="307491"/>
    <lineage>
        <taxon>Eukaryota</taxon>
        <taxon>Metazoa</taxon>
        <taxon>Ecdysozoa</taxon>
        <taxon>Arthropoda</taxon>
        <taxon>Hexapoda</taxon>
        <taxon>Insecta</taxon>
        <taxon>Pterygota</taxon>
        <taxon>Neoptera</taxon>
        <taxon>Paraneoptera</taxon>
        <taxon>Hemiptera</taxon>
        <taxon>Sternorrhyncha</taxon>
        <taxon>Aphidomorpha</taxon>
        <taxon>Aphidoidea</taxon>
        <taxon>Aphididae</taxon>
        <taxon>Aphidini</taxon>
        <taxon>Aphis</taxon>
        <taxon>Aphis</taxon>
    </lineage>
</organism>
<proteinExistence type="predicted"/>
<protein>
    <submittedName>
        <fullName evidence="2">Uncharacterized protein</fullName>
    </submittedName>
</protein>
<feature type="signal peptide" evidence="1">
    <location>
        <begin position="1"/>
        <end position="24"/>
    </location>
</feature>
<name>A0A6G0TUU9_APHGL</name>
<dbReference type="Proteomes" id="UP000475862">
    <property type="component" value="Unassembled WGS sequence"/>
</dbReference>